<protein>
    <submittedName>
        <fullName evidence="1">Uncharacterized protein</fullName>
    </submittedName>
</protein>
<evidence type="ECO:0000313" key="1">
    <source>
        <dbReference type="EMBL" id="KAI3802320.1"/>
    </source>
</evidence>
<keyword evidence="2" id="KW-1185">Reference proteome</keyword>
<dbReference type="Proteomes" id="UP001056120">
    <property type="component" value="Linkage Group LG10"/>
</dbReference>
<evidence type="ECO:0000313" key="2">
    <source>
        <dbReference type="Proteomes" id="UP001056120"/>
    </source>
</evidence>
<reference evidence="2" key="1">
    <citation type="journal article" date="2022" name="Mol. Ecol. Resour.">
        <title>The genomes of chicory, endive, great burdock and yacon provide insights into Asteraceae palaeo-polyploidization history and plant inulin production.</title>
        <authorList>
            <person name="Fan W."/>
            <person name="Wang S."/>
            <person name="Wang H."/>
            <person name="Wang A."/>
            <person name="Jiang F."/>
            <person name="Liu H."/>
            <person name="Zhao H."/>
            <person name="Xu D."/>
            <person name="Zhang Y."/>
        </authorList>
    </citation>
    <scope>NUCLEOTIDE SEQUENCE [LARGE SCALE GENOMIC DNA]</scope>
    <source>
        <strain evidence="2">cv. Yunnan</strain>
    </source>
</reference>
<comment type="caution">
    <text evidence="1">The sequence shown here is derived from an EMBL/GenBank/DDBJ whole genome shotgun (WGS) entry which is preliminary data.</text>
</comment>
<accession>A0ACB9I2V4</accession>
<reference evidence="1 2" key="2">
    <citation type="journal article" date="2022" name="Mol. Ecol. Resour.">
        <title>The genomes of chicory, endive, great burdock and yacon provide insights into Asteraceae paleo-polyploidization history and plant inulin production.</title>
        <authorList>
            <person name="Fan W."/>
            <person name="Wang S."/>
            <person name="Wang H."/>
            <person name="Wang A."/>
            <person name="Jiang F."/>
            <person name="Liu H."/>
            <person name="Zhao H."/>
            <person name="Xu D."/>
            <person name="Zhang Y."/>
        </authorList>
    </citation>
    <scope>NUCLEOTIDE SEQUENCE [LARGE SCALE GENOMIC DNA]</scope>
    <source>
        <strain evidence="2">cv. Yunnan</strain>
        <tissue evidence="1">Leaves</tissue>
    </source>
</reference>
<gene>
    <name evidence="1" type="ORF">L1987_30450</name>
</gene>
<proteinExistence type="predicted"/>
<name>A0ACB9I2V4_9ASTR</name>
<organism evidence="1 2">
    <name type="scientific">Smallanthus sonchifolius</name>
    <dbReference type="NCBI Taxonomy" id="185202"/>
    <lineage>
        <taxon>Eukaryota</taxon>
        <taxon>Viridiplantae</taxon>
        <taxon>Streptophyta</taxon>
        <taxon>Embryophyta</taxon>
        <taxon>Tracheophyta</taxon>
        <taxon>Spermatophyta</taxon>
        <taxon>Magnoliopsida</taxon>
        <taxon>eudicotyledons</taxon>
        <taxon>Gunneridae</taxon>
        <taxon>Pentapetalae</taxon>
        <taxon>asterids</taxon>
        <taxon>campanulids</taxon>
        <taxon>Asterales</taxon>
        <taxon>Asteraceae</taxon>
        <taxon>Asteroideae</taxon>
        <taxon>Heliantheae alliance</taxon>
        <taxon>Millerieae</taxon>
        <taxon>Smallanthus</taxon>
    </lineage>
</organism>
<dbReference type="EMBL" id="CM042027">
    <property type="protein sequence ID" value="KAI3802320.1"/>
    <property type="molecule type" value="Genomic_DNA"/>
</dbReference>
<sequence length="465" mass="52340">MELELNRINVKLPEGVAPFTHITRNERSGRKQIKKKEEDIAVCECKFDPGKPELACEERCLNVLTNTECTPGYCPCGSYCKNQRFQKSEYAKTKLFKTEGRGWGLLADENIKAGKFIIEYCGEVISSDEAKLRSQTYEAQDLRDAYIISLNANYYIDATRKGSLGRFINHSCQPNCETRKWTVLGETRVGIFATQDIYVGTELAYDYNFEWYGGVNVRCLCGAPNCSIFLGAKSQGFQEHNHVWEDGDDRYTVDEFPLYDSAEDEPLDKVKVTDSTIQETLMTVKTESSGLNNICFGYKYKSFSGSVSARATGNVKSEVKEGDQNAIIVSGPRTNDDFNNGLDTSSAKRAAKRLSNRKQKLFGRRQVNGKRVAQLFASKKVQDELIKCEEERSLATTKLDSVYDEIRPAIEQRERDSLGSLPTNVAEKWIEASCSKLKADFDLYFAVVKNVVCPPPLTNEPNPDP</sequence>